<dbReference type="GO" id="GO:0006397">
    <property type="term" value="P:mRNA processing"/>
    <property type="evidence" value="ECO:0007669"/>
    <property type="project" value="UniProtKB-KW"/>
</dbReference>
<dbReference type="Pfam" id="PF20636">
    <property type="entry name" value="SMN_G2-BD"/>
    <property type="match status" value="1"/>
</dbReference>
<keyword evidence="3" id="KW-0507">mRNA processing</keyword>
<dbReference type="GO" id="GO:0005634">
    <property type="term" value="C:nucleus"/>
    <property type="evidence" value="ECO:0007669"/>
    <property type="project" value="UniProtKB-SubCell"/>
</dbReference>
<evidence type="ECO:0000256" key="2">
    <source>
        <dbReference type="ARBA" id="ARBA00005371"/>
    </source>
</evidence>
<name>A0A0L0HVH9_SPIPD</name>
<keyword evidence="4" id="KW-0508">mRNA splicing</keyword>
<dbReference type="CDD" id="cd22852">
    <property type="entry name" value="SMN_C"/>
    <property type="match status" value="1"/>
</dbReference>
<sequence length="225" mass="25257">MTQEGEAAGILSEVEDGVVDELEEGEYVEGEDEELNATCEAEPRTRVTFSHKDLHAEQWDDSALIEAWDAAVREYQMYHSDQPPIGGKKKRKRPPQQYQQANPRSMTGPDVMEVDDTQQQNDVAEIERESAGQNHETVDNDSTTTQDYVETQRTSRLEDQTSYQNAGVNSDGVDYPPGQCASCGVPTEMPTALPEDEDLANVMMAWYYAGYYSGIYAAKQKQRNQ</sequence>
<evidence type="ECO:0000256" key="1">
    <source>
        <dbReference type="ARBA" id="ARBA00004123"/>
    </source>
</evidence>
<dbReference type="PANTHER" id="PTHR39267">
    <property type="entry name" value="SURVIVAL MOTOR NEURON-LIKE PROTEIN 1"/>
    <property type="match status" value="1"/>
</dbReference>
<protein>
    <recommendedName>
        <fullName evidence="7">Survival Motor Neuron Gemin2-binding domain-containing protein</fullName>
    </recommendedName>
</protein>
<dbReference type="GeneID" id="27684310"/>
<dbReference type="OMA" id="MMSWYFA"/>
<dbReference type="RefSeq" id="XP_016612933.1">
    <property type="nucleotide sequence ID" value="XM_016748921.1"/>
</dbReference>
<dbReference type="InterPro" id="IPR047313">
    <property type="entry name" value="SMN_C"/>
</dbReference>
<dbReference type="Pfam" id="PF20635">
    <property type="entry name" value="SMN_YG-box"/>
    <property type="match status" value="1"/>
</dbReference>
<dbReference type="STRING" id="645134.A0A0L0HVH9"/>
<feature type="region of interest" description="Disordered" evidence="6">
    <location>
        <begin position="80"/>
        <end position="176"/>
    </location>
</feature>
<keyword evidence="9" id="KW-1185">Reference proteome</keyword>
<feature type="compositionally biased region" description="Polar residues" evidence="6">
    <location>
        <begin position="131"/>
        <end position="152"/>
    </location>
</feature>
<reference evidence="8 9" key="1">
    <citation type="submission" date="2009-08" db="EMBL/GenBank/DDBJ databases">
        <title>The Genome Sequence of Spizellomyces punctatus strain DAOM BR117.</title>
        <authorList>
            <consortium name="The Broad Institute Genome Sequencing Platform"/>
            <person name="Russ C."/>
            <person name="Cuomo C."/>
            <person name="Shea T."/>
            <person name="Young S.K."/>
            <person name="Zeng Q."/>
            <person name="Koehrsen M."/>
            <person name="Haas B."/>
            <person name="Borodovsky M."/>
            <person name="Guigo R."/>
            <person name="Alvarado L."/>
            <person name="Berlin A."/>
            <person name="Bochicchio J."/>
            <person name="Borenstein D."/>
            <person name="Chapman S."/>
            <person name="Chen Z."/>
            <person name="Engels R."/>
            <person name="Freedman E."/>
            <person name="Gellesch M."/>
            <person name="Goldberg J."/>
            <person name="Griggs A."/>
            <person name="Gujja S."/>
            <person name="Heiman D."/>
            <person name="Hepburn T."/>
            <person name="Howarth C."/>
            <person name="Jen D."/>
            <person name="Larson L."/>
            <person name="Lewis B."/>
            <person name="Mehta T."/>
            <person name="Park D."/>
            <person name="Pearson M."/>
            <person name="Roberts A."/>
            <person name="Saif S."/>
            <person name="Shenoy N."/>
            <person name="Sisk P."/>
            <person name="Stolte C."/>
            <person name="Sykes S."/>
            <person name="Thomson T."/>
            <person name="Walk T."/>
            <person name="White J."/>
            <person name="Yandava C."/>
            <person name="Burger G."/>
            <person name="Gray M.W."/>
            <person name="Holland P.W.H."/>
            <person name="King N."/>
            <person name="Lang F.B.F."/>
            <person name="Roger A.J."/>
            <person name="Ruiz-Trillo I."/>
            <person name="Lander E."/>
            <person name="Nusbaum C."/>
        </authorList>
    </citation>
    <scope>NUCLEOTIDE SEQUENCE [LARGE SCALE GENOMIC DNA]</scope>
    <source>
        <strain evidence="8 9">DAOM BR117</strain>
    </source>
</reference>
<dbReference type="Proteomes" id="UP000053201">
    <property type="component" value="Unassembled WGS sequence"/>
</dbReference>
<evidence type="ECO:0000313" key="9">
    <source>
        <dbReference type="Proteomes" id="UP000053201"/>
    </source>
</evidence>
<organism evidence="8 9">
    <name type="scientific">Spizellomyces punctatus (strain DAOM BR117)</name>
    <dbReference type="NCBI Taxonomy" id="645134"/>
    <lineage>
        <taxon>Eukaryota</taxon>
        <taxon>Fungi</taxon>
        <taxon>Fungi incertae sedis</taxon>
        <taxon>Chytridiomycota</taxon>
        <taxon>Chytridiomycota incertae sedis</taxon>
        <taxon>Chytridiomycetes</taxon>
        <taxon>Spizellomycetales</taxon>
        <taxon>Spizellomycetaceae</taxon>
        <taxon>Spizellomyces</taxon>
    </lineage>
</organism>
<dbReference type="PANTHER" id="PTHR39267:SF1">
    <property type="entry name" value="SURVIVAL MOTOR NEURON PROTEIN"/>
    <property type="match status" value="1"/>
</dbReference>
<dbReference type="AlphaFoldDB" id="A0A0L0HVH9"/>
<evidence type="ECO:0000256" key="6">
    <source>
        <dbReference type="SAM" id="MobiDB-lite"/>
    </source>
</evidence>
<dbReference type="GO" id="GO:0008380">
    <property type="term" value="P:RNA splicing"/>
    <property type="evidence" value="ECO:0007669"/>
    <property type="project" value="UniProtKB-KW"/>
</dbReference>
<comment type="subcellular location">
    <subcellularLocation>
        <location evidence="1">Nucleus</location>
    </subcellularLocation>
</comment>
<evidence type="ECO:0000256" key="3">
    <source>
        <dbReference type="ARBA" id="ARBA00022664"/>
    </source>
</evidence>
<evidence type="ECO:0000259" key="7">
    <source>
        <dbReference type="Pfam" id="PF20636"/>
    </source>
</evidence>
<proteinExistence type="inferred from homology"/>
<dbReference type="InterPro" id="IPR040424">
    <property type="entry name" value="Smn1"/>
</dbReference>
<evidence type="ECO:0000256" key="5">
    <source>
        <dbReference type="ARBA" id="ARBA00023242"/>
    </source>
</evidence>
<dbReference type="InterPro" id="IPR049481">
    <property type="entry name" value="SMN_G2-BD"/>
</dbReference>
<accession>A0A0L0HVH9</accession>
<dbReference type="InParanoid" id="A0A0L0HVH9"/>
<dbReference type="VEuPathDB" id="FungiDB:SPPG_00590"/>
<keyword evidence="5" id="KW-0539">Nucleus</keyword>
<evidence type="ECO:0000313" key="8">
    <source>
        <dbReference type="EMBL" id="KND04894.1"/>
    </source>
</evidence>
<feature type="domain" description="Survival Motor Neuron Gemin2-binding" evidence="7">
    <location>
        <begin position="58"/>
        <end position="76"/>
    </location>
</feature>
<evidence type="ECO:0000256" key="4">
    <source>
        <dbReference type="ARBA" id="ARBA00023187"/>
    </source>
</evidence>
<dbReference type="FunCoup" id="A0A0L0HVH9">
    <property type="interactions" value="166"/>
</dbReference>
<dbReference type="CDD" id="cd22851">
    <property type="entry name" value="SMN_N"/>
    <property type="match status" value="1"/>
</dbReference>
<dbReference type="OrthoDB" id="2162873at2759"/>
<dbReference type="EMBL" id="KQ257450">
    <property type="protein sequence ID" value="KND04894.1"/>
    <property type="molecule type" value="Genomic_DNA"/>
</dbReference>
<comment type="similarity">
    <text evidence="2">Belongs to the SMN family.</text>
</comment>
<gene>
    <name evidence="8" type="ORF">SPPG_00590</name>
</gene>